<dbReference type="EMBL" id="POVK01000004">
    <property type="protein sequence ID" value="NHA33306.1"/>
    <property type="molecule type" value="Genomic_DNA"/>
</dbReference>
<accession>A0A7Z7QN56</accession>
<evidence type="ECO:0000313" key="5">
    <source>
        <dbReference type="Proteomes" id="UP000264146"/>
    </source>
</evidence>
<evidence type="ECO:0000313" key="6">
    <source>
        <dbReference type="Proteomes" id="UP000572988"/>
    </source>
</evidence>
<keyword evidence="6" id="KW-1185">Reference proteome</keyword>
<gene>
    <name evidence="3" type="ORF">C1O36_01980</name>
    <name evidence="4" type="ORF">NCTC12218_00378</name>
</gene>
<reference evidence="3 6" key="1">
    <citation type="submission" date="2018-01" db="EMBL/GenBank/DDBJ databases">
        <title>Complete genome sequence of Staphylococcus Scheliferi isolated from human.</title>
        <authorList>
            <person name="Abouelkhair M.A."/>
            <person name="Bemis D.A."/>
            <person name="Kania S.A."/>
        </authorList>
    </citation>
    <scope>NUCLEOTIDE SEQUENCE [LARGE SCALE GENOMIC DNA]</scope>
    <source>
        <strain evidence="3 6">ATCC 43808</strain>
    </source>
</reference>
<name>A0A7Z7QN56_STASC</name>
<feature type="region of interest" description="Disordered" evidence="1">
    <location>
        <begin position="209"/>
        <end position="254"/>
    </location>
</feature>
<dbReference type="GeneID" id="93789124"/>
<dbReference type="GO" id="GO:1990281">
    <property type="term" value="C:efflux pump complex"/>
    <property type="evidence" value="ECO:0007669"/>
    <property type="project" value="TreeGrafter"/>
</dbReference>
<dbReference type="Proteomes" id="UP000572988">
    <property type="component" value="Unassembled WGS sequence"/>
</dbReference>
<organism evidence="4">
    <name type="scientific">Staphylococcus schleiferi</name>
    <dbReference type="NCBI Taxonomy" id="1295"/>
    <lineage>
        <taxon>Bacteria</taxon>
        <taxon>Bacillati</taxon>
        <taxon>Bacillota</taxon>
        <taxon>Bacilli</taxon>
        <taxon>Bacillales</taxon>
        <taxon>Staphylococcaceae</taxon>
        <taxon>Staphylococcus</taxon>
    </lineage>
</organism>
<dbReference type="GO" id="GO:0015562">
    <property type="term" value="F:efflux transmembrane transporter activity"/>
    <property type="evidence" value="ECO:0007669"/>
    <property type="project" value="TreeGrafter"/>
</dbReference>
<dbReference type="Gene3D" id="2.40.420.20">
    <property type="match status" value="1"/>
</dbReference>
<reference evidence="2 5" key="3">
    <citation type="submission" date="2020-11" db="EMBL/GenBank/DDBJ databases">
        <authorList>
            <consortium name="Pathogen Informatics"/>
        </authorList>
    </citation>
    <scope>NUCLEOTIDE SEQUENCE [LARGE SCALE GENOMIC DNA]</scope>
    <source>
        <strain evidence="2 5">NCTC12218</strain>
    </source>
</reference>
<dbReference type="PANTHER" id="PTHR30469">
    <property type="entry name" value="MULTIDRUG RESISTANCE PROTEIN MDTA"/>
    <property type="match status" value="1"/>
</dbReference>
<proteinExistence type="predicted"/>
<dbReference type="Proteomes" id="UP000264146">
    <property type="component" value="Chromosome"/>
</dbReference>
<dbReference type="EMBL" id="UHEF01000001">
    <property type="protein sequence ID" value="SUM86765.1"/>
    <property type="molecule type" value="Genomic_DNA"/>
</dbReference>
<protein>
    <submittedName>
        <fullName evidence="4">RND family efflux transporter</fullName>
    </submittedName>
    <submittedName>
        <fullName evidence="3">RND transporter</fullName>
    </submittedName>
</protein>
<dbReference type="RefSeq" id="WP_016426085.1">
    <property type="nucleotide sequence ID" value="NZ_CABKRV010000002.1"/>
</dbReference>
<reference evidence="4" key="2">
    <citation type="submission" date="2018-06" db="EMBL/GenBank/DDBJ databases">
        <authorList>
            <consortium name="Pathogen Informatics"/>
            <person name="Doyle S."/>
        </authorList>
    </citation>
    <scope>NUCLEOTIDE SEQUENCE [LARGE SCALE GENOMIC DNA]</scope>
    <source>
        <strain evidence="4">NCTC12218</strain>
    </source>
</reference>
<sequence length="351" mass="38443">MKKRTLIALSIIGIIFLTGIAFLVKNFSHIGGGNDGEGYNTYTVKSEKPIRISGKVSPETIKTYLNNAQLGTFLSTQVEDGQSVSQGTPLINYDIDGAQRQKLNDQLLKAQQSGDQQAINTAWKQLNRYDGQVNNSINATFDGTISLINRQQVGEGEPILKLISKEPIIQTTVSEFDLDKIKVGDMVNIEVTSSGQKGKGKIKSIAQLPTSYDQDKGQQSEATAGSLDENAHGDAQTLTTNNPVDAHPSGQNDKETSKYKIIIGDLDFKVKTGFSVEANIPLDTLKIPKSVLTKDNHVYKVDKNNIAHRTKIKYDEKNGDFIVTQGIEKGEHLIQNPDSKIKDGEKVEVAK</sequence>
<dbReference type="AlphaFoldDB" id="A0A7Z7QN56"/>
<evidence type="ECO:0000256" key="1">
    <source>
        <dbReference type="SAM" id="MobiDB-lite"/>
    </source>
</evidence>
<evidence type="ECO:0000313" key="3">
    <source>
        <dbReference type="EMBL" id="NHA33306.1"/>
    </source>
</evidence>
<evidence type="ECO:0000313" key="4">
    <source>
        <dbReference type="EMBL" id="SUM86765.1"/>
    </source>
</evidence>
<dbReference type="EMBL" id="LR962863">
    <property type="protein sequence ID" value="CAD7358794.1"/>
    <property type="molecule type" value="Genomic_DNA"/>
</dbReference>
<evidence type="ECO:0000313" key="2">
    <source>
        <dbReference type="EMBL" id="CAD7358794.1"/>
    </source>
</evidence>